<sequence>MAEELDRRPKQRKAYASNANPSLEHRSDEDFMAHLVRKKGRPPKDTSSTMNSASIAGSPLTVSGNSSSSKTVAAILKQAKDHQPPKEVIRGQHQSQGQRKKSKQMPEQSQQPSTLLNQLVKGTNSPMGRVGSPSLAVSPAMSPSSIRGVSPLGKDHNHPVTTKSSSLSRDLSPSRITAQMVKVMAETAPTTNAPNLLRSALQGNMPDPMGILSTSKTEGGIVSVVTCTGGPLTNFNPSRKSALNVSNFTQSTNSGSSHQGHTFSKILTNMAGVGGYLGQQSLDSGESKLSGSPISISTVENLLASSDGTIQTVNVSHIPKVTNPGSTNIGTMSAAATSSASPRPSPRSAMEVAQQIKMEANGQKSSAQLAALRPGMQQQLRTQIQSSRSIDAQLAPKQIQVVTSKSQPSTNRSSPKDTDKKQAMDVNMPLLAAKLAPSAVPSVVKVSPSVPNQLKQQQHADLVSSLSVASVQSTISPSLFISSVAKKPSQFSSVNTSPSDLKPRFHLQQHSQTQPGLIFNQSKPVLGETNSLSDHSWLLQQSQHQVISTDHSTPGLNLSGGLGEILSGLEKQQSLERLIQASISGSMGVQNDSSSHVQSIAKQLSSHQSPLRVSSSAQSTVAQPSSASKITQEFVNQATLGGGGLKISSSPLGTVTNTIPTTITTQTISKYRLGDSKQTAIDVDMDIGHLQSITGDGATVKAEASSNISNKDVRRNIHSAISHHLLNTALSSAPNATLAFSTTKPRDSQTPVKSSASLTFHTLQTTSSLAHIPKPIMHASPSVSSLSSVPTTTALPPPPDYTPPPPYPMKFGQFQQGQTQQQNTHNKTGQASKQSVQNPFTFPTTGIKLTPEPEPQGLVSFSVANQHIIIGSNTEHKSSLHQEPLSRFREPKAANVAVGKSDGLNSKHKGATVDMYSLNTEVKTEMNKSFCNHVGEVKEEKKKFQPFNQRISNLSCFPVMNSSYRAAYRSHAVAVQRARAGVITNTAKSLDVLRQNLQRNINKELTEIIKRYTEKYFQPALENIKHNNNEPFLGEDHINYVCRQILEEAKSEYICESGRRSITPSDIPDNISESGSLGSRRMFMKRSRISDSDSEKGSDSGGFKRKTIKVFLFGNILLYFNRRVTPNKPYKTGEPIKREGPKWDPERMKPETLFVMGARANKALGLGNTRGRLYIRHPDIFKYIGDQEDKVWLYEHNLMPATGGKAYMLLLEDIEDLSRSDDYKDSPGLLMHECVGFTVPEWMLVKMKEQMNALRSDSNKRSLSRSPVSDIGESRPKILPFSAFSEANIKEETMVSPADTEDMDFLSTADNDDTQPSSAVSPFTVTGGFDDGGSPSPSDLDPIEDPTQVPSMFA</sequence>
<comment type="caution">
    <text evidence="7">The sequence shown here is derived from an EMBL/GenBank/DDBJ whole genome shotgun (WGS) entry which is preliminary data.</text>
</comment>
<feature type="compositionally biased region" description="Low complexity" evidence="4">
    <location>
        <begin position="810"/>
        <end position="830"/>
    </location>
</feature>
<proteinExistence type="predicted"/>
<name>A0AAV2HQU0_LYMST</name>
<feature type="compositionally biased region" description="Low complexity" evidence="4">
    <location>
        <begin position="331"/>
        <end position="350"/>
    </location>
</feature>
<evidence type="ECO:0000256" key="1">
    <source>
        <dbReference type="ARBA" id="ARBA00004123"/>
    </source>
</evidence>
<evidence type="ECO:0000259" key="6">
    <source>
        <dbReference type="Pfam" id="PF21229"/>
    </source>
</evidence>
<accession>A0AAV2HQU0</accession>
<feature type="region of interest" description="Disordered" evidence="4">
    <location>
        <begin position="1303"/>
        <end position="1354"/>
    </location>
</feature>
<dbReference type="PANTHER" id="PTHR23399:SF2">
    <property type="entry name" value="DEOXYNUCLEOTIDYLTRANSFERASE TERMINAL-INTERACTING PROTEIN 1"/>
    <property type="match status" value="1"/>
</dbReference>
<feature type="region of interest" description="Disordered" evidence="4">
    <location>
        <begin position="320"/>
        <end position="352"/>
    </location>
</feature>
<feature type="compositionally biased region" description="Polar residues" evidence="4">
    <location>
        <begin position="400"/>
        <end position="413"/>
    </location>
</feature>
<feature type="region of interest" description="Disordered" evidence="4">
    <location>
        <begin position="604"/>
        <end position="628"/>
    </location>
</feature>
<evidence type="ECO:0000256" key="4">
    <source>
        <dbReference type="SAM" id="MobiDB-lite"/>
    </source>
</evidence>
<keyword evidence="2" id="KW-0238">DNA-binding</keyword>
<feature type="compositionally biased region" description="Polar residues" evidence="4">
    <location>
        <begin position="45"/>
        <end position="71"/>
    </location>
</feature>
<feature type="region of interest" description="Disordered" evidence="4">
    <location>
        <begin position="1"/>
        <end position="171"/>
    </location>
</feature>
<reference evidence="7 8" key="1">
    <citation type="submission" date="2024-04" db="EMBL/GenBank/DDBJ databases">
        <authorList>
            <consortium name="Genoscope - CEA"/>
            <person name="William W."/>
        </authorList>
    </citation>
    <scope>NUCLEOTIDE SEQUENCE [LARGE SCALE GENOMIC DNA]</scope>
</reference>
<feature type="compositionally biased region" description="Polar residues" evidence="4">
    <location>
        <begin position="1314"/>
        <end position="1324"/>
    </location>
</feature>
<evidence type="ECO:0000313" key="7">
    <source>
        <dbReference type="EMBL" id="CAL1535199.1"/>
    </source>
</evidence>
<feature type="compositionally biased region" description="Polar residues" evidence="4">
    <location>
        <begin position="831"/>
        <end position="840"/>
    </location>
</feature>
<evidence type="ECO:0008006" key="9">
    <source>
        <dbReference type="Google" id="ProtNLM"/>
    </source>
</evidence>
<dbReference type="GO" id="GO:0005634">
    <property type="term" value="C:nucleus"/>
    <property type="evidence" value="ECO:0007669"/>
    <property type="project" value="UniProtKB-SubCell"/>
</dbReference>
<feature type="region of interest" description="Disordered" evidence="4">
    <location>
        <begin position="395"/>
        <end position="422"/>
    </location>
</feature>
<evidence type="ECO:0000313" key="8">
    <source>
        <dbReference type="Proteomes" id="UP001497497"/>
    </source>
</evidence>
<feature type="region of interest" description="Disordered" evidence="4">
    <location>
        <begin position="1082"/>
        <end position="1101"/>
    </location>
</feature>
<feature type="domain" description="DNTTIP1 dimerisation" evidence="5">
    <location>
        <begin position="988"/>
        <end position="1053"/>
    </location>
</feature>
<feature type="compositionally biased region" description="Basic and acidic residues" evidence="4">
    <location>
        <begin position="1088"/>
        <end position="1098"/>
    </location>
</feature>
<feature type="compositionally biased region" description="Polar residues" evidence="4">
    <location>
        <begin position="105"/>
        <end position="126"/>
    </location>
</feature>
<keyword evidence="8" id="KW-1185">Reference proteome</keyword>
<feature type="compositionally biased region" description="Pro residues" evidence="4">
    <location>
        <begin position="795"/>
        <end position="808"/>
    </location>
</feature>
<organism evidence="7 8">
    <name type="scientific">Lymnaea stagnalis</name>
    <name type="common">Great pond snail</name>
    <name type="synonym">Helix stagnalis</name>
    <dbReference type="NCBI Taxonomy" id="6523"/>
    <lineage>
        <taxon>Eukaryota</taxon>
        <taxon>Metazoa</taxon>
        <taxon>Spiralia</taxon>
        <taxon>Lophotrochozoa</taxon>
        <taxon>Mollusca</taxon>
        <taxon>Gastropoda</taxon>
        <taxon>Heterobranchia</taxon>
        <taxon>Euthyneura</taxon>
        <taxon>Panpulmonata</taxon>
        <taxon>Hygrophila</taxon>
        <taxon>Lymnaeoidea</taxon>
        <taxon>Lymnaeidae</taxon>
        <taxon>Lymnaea</taxon>
    </lineage>
</organism>
<dbReference type="InterPro" id="IPR041384">
    <property type="entry name" value="DNTTIP1_dimer"/>
</dbReference>
<evidence type="ECO:0000259" key="5">
    <source>
        <dbReference type="Pfam" id="PF18192"/>
    </source>
</evidence>
<dbReference type="InterPro" id="IPR026064">
    <property type="entry name" value="TdIF1"/>
</dbReference>
<feature type="domain" description="TdIF1 C-terminal" evidence="6">
    <location>
        <begin position="1151"/>
        <end position="1247"/>
    </location>
</feature>
<dbReference type="PANTHER" id="PTHR23399">
    <property type="entry name" value="DEOXYNUCLEOTIDYLTRANSFERASE TERMINAL-INTERACTING PROTEIN 1"/>
    <property type="match status" value="1"/>
</dbReference>
<gene>
    <name evidence="7" type="ORF">GSLYS_00009159001</name>
</gene>
<feature type="compositionally biased region" description="Low complexity" evidence="4">
    <location>
        <begin position="780"/>
        <end position="794"/>
    </location>
</feature>
<dbReference type="Pfam" id="PF21229">
    <property type="entry name" value="TdIF1_2nd"/>
    <property type="match status" value="1"/>
</dbReference>
<evidence type="ECO:0000256" key="2">
    <source>
        <dbReference type="ARBA" id="ARBA00023125"/>
    </source>
</evidence>
<dbReference type="GO" id="GO:0031491">
    <property type="term" value="F:nucleosome binding"/>
    <property type="evidence" value="ECO:0007669"/>
    <property type="project" value="TreeGrafter"/>
</dbReference>
<feature type="compositionally biased region" description="Basic and acidic residues" evidence="4">
    <location>
        <begin position="78"/>
        <end position="90"/>
    </location>
</feature>
<dbReference type="GO" id="GO:0003677">
    <property type="term" value="F:DNA binding"/>
    <property type="evidence" value="ECO:0007669"/>
    <property type="project" value="UniProtKB-KW"/>
</dbReference>
<evidence type="ECO:0000256" key="3">
    <source>
        <dbReference type="ARBA" id="ARBA00023242"/>
    </source>
</evidence>
<dbReference type="Pfam" id="PF18192">
    <property type="entry name" value="DNTTIP1_dimer"/>
    <property type="match status" value="1"/>
</dbReference>
<feature type="compositionally biased region" description="Basic and acidic residues" evidence="4">
    <location>
        <begin position="23"/>
        <end position="32"/>
    </location>
</feature>
<dbReference type="InterPro" id="IPR049121">
    <property type="entry name" value="TdIF1_C"/>
</dbReference>
<dbReference type="Proteomes" id="UP001497497">
    <property type="component" value="Unassembled WGS sequence"/>
</dbReference>
<protein>
    <recommendedName>
        <fullName evidence="9">DNTTIP1 dimerisation domain-containing protein</fullName>
    </recommendedName>
</protein>
<feature type="region of interest" description="Disordered" evidence="4">
    <location>
        <begin position="780"/>
        <end position="840"/>
    </location>
</feature>
<dbReference type="EMBL" id="CAXITT010000194">
    <property type="protein sequence ID" value="CAL1535199.1"/>
    <property type="molecule type" value="Genomic_DNA"/>
</dbReference>
<comment type="subcellular location">
    <subcellularLocation>
        <location evidence="1">Nucleus</location>
    </subcellularLocation>
</comment>
<keyword evidence="3" id="KW-0539">Nucleus</keyword>